<feature type="region of interest" description="Disordered" evidence="7">
    <location>
        <begin position="184"/>
        <end position="220"/>
    </location>
</feature>
<dbReference type="Pfam" id="PF00250">
    <property type="entry name" value="Forkhead"/>
    <property type="match status" value="1"/>
</dbReference>
<keyword evidence="11" id="KW-1185">Reference proteome</keyword>
<evidence type="ECO:0000313" key="10">
    <source>
        <dbReference type="EnsemblMetazoa" id="KAF7496264.1"/>
    </source>
</evidence>
<dbReference type="PROSITE" id="PS50039">
    <property type="entry name" value="FORK_HEAD_3"/>
    <property type="match status" value="1"/>
</dbReference>
<reference evidence="11" key="1">
    <citation type="journal article" date="2020" name="PLoS Negl. Trop. Dis.">
        <title>High-quality nuclear genome for Sarcoptes scabiei-A critical resource for a neglected parasite.</title>
        <authorList>
            <person name="Korhonen P.K."/>
            <person name="Gasser R.B."/>
            <person name="Ma G."/>
            <person name="Wang T."/>
            <person name="Stroehlein A.J."/>
            <person name="Young N.D."/>
            <person name="Ang C.S."/>
            <person name="Fernando D.D."/>
            <person name="Lu H.C."/>
            <person name="Taylor S."/>
            <person name="Reynolds S.L."/>
            <person name="Mofiz E."/>
            <person name="Najaraj S.H."/>
            <person name="Gowda H."/>
            <person name="Madugundu A."/>
            <person name="Renuse S."/>
            <person name="Holt D."/>
            <person name="Pandey A."/>
            <person name="Papenfuss A.T."/>
            <person name="Fischer K."/>
        </authorList>
    </citation>
    <scope>NUCLEOTIDE SEQUENCE [LARGE SCALE GENOMIC DNA]</scope>
</reference>
<dbReference type="PROSITE" id="PS00658">
    <property type="entry name" value="FORK_HEAD_2"/>
    <property type="match status" value="1"/>
</dbReference>
<dbReference type="EMBL" id="WVUK01000012">
    <property type="protein sequence ID" value="KAF7496264.1"/>
    <property type="molecule type" value="Genomic_DNA"/>
</dbReference>
<keyword evidence="2" id="KW-0805">Transcription regulation</keyword>
<dbReference type="GO" id="GO:0000981">
    <property type="term" value="F:DNA-binding transcription factor activity, RNA polymerase II-specific"/>
    <property type="evidence" value="ECO:0007669"/>
    <property type="project" value="TreeGrafter"/>
</dbReference>
<gene>
    <name evidence="9" type="ORF">SSS_5001</name>
</gene>
<dbReference type="InterPro" id="IPR036388">
    <property type="entry name" value="WH-like_DNA-bd_sf"/>
</dbReference>
<dbReference type="PROSITE" id="PS00657">
    <property type="entry name" value="FORK_HEAD_1"/>
    <property type="match status" value="1"/>
</dbReference>
<evidence type="ECO:0000256" key="2">
    <source>
        <dbReference type="ARBA" id="ARBA00023015"/>
    </source>
</evidence>
<keyword evidence="3 6" id="KW-0238">DNA-binding</keyword>
<evidence type="ECO:0000256" key="6">
    <source>
        <dbReference type="PROSITE-ProRule" id="PRU00089"/>
    </source>
</evidence>
<organism evidence="9">
    <name type="scientific">Sarcoptes scabiei</name>
    <name type="common">Itch mite</name>
    <name type="synonym">Acarus scabiei</name>
    <dbReference type="NCBI Taxonomy" id="52283"/>
    <lineage>
        <taxon>Eukaryota</taxon>
        <taxon>Metazoa</taxon>
        <taxon>Ecdysozoa</taxon>
        <taxon>Arthropoda</taxon>
        <taxon>Chelicerata</taxon>
        <taxon>Arachnida</taxon>
        <taxon>Acari</taxon>
        <taxon>Acariformes</taxon>
        <taxon>Sarcoptiformes</taxon>
        <taxon>Astigmata</taxon>
        <taxon>Psoroptidia</taxon>
        <taxon>Sarcoptoidea</taxon>
        <taxon>Sarcoptidae</taxon>
        <taxon>Sarcoptinae</taxon>
        <taxon>Sarcoptes</taxon>
    </lineage>
</organism>
<dbReference type="InterPro" id="IPR030456">
    <property type="entry name" value="TF_fork_head_CS_2"/>
</dbReference>
<feature type="compositionally biased region" description="Basic and acidic residues" evidence="7">
    <location>
        <begin position="205"/>
        <end position="219"/>
    </location>
</feature>
<dbReference type="SMART" id="SM00339">
    <property type="entry name" value="FH"/>
    <property type="match status" value="1"/>
</dbReference>
<dbReference type="PANTHER" id="PTHR11829:SF402">
    <property type="entry name" value="FORK HEAD DOMAIN-CONTAINING PROTEIN FD3-RELATED"/>
    <property type="match status" value="1"/>
</dbReference>
<comment type="subcellular location">
    <subcellularLocation>
        <location evidence="1 6">Nucleus</location>
    </subcellularLocation>
</comment>
<dbReference type="InterPro" id="IPR001766">
    <property type="entry name" value="Fork_head_dom"/>
</dbReference>
<name>A0A834RFW7_SARSC</name>
<dbReference type="OrthoDB" id="5402974at2759"/>
<reference evidence="10" key="3">
    <citation type="submission" date="2022-06" db="UniProtKB">
        <authorList>
            <consortium name="EnsemblMetazoa"/>
        </authorList>
    </citation>
    <scope>IDENTIFICATION</scope>
</reference>
<dbReference type="InterPro" id="IPR018122">
    <property type="entry name" value="TF_fork_head_CS_1"/>
</dbReference>
<feature type="compositionally biased region" description="Polar residues" evidence="7">
    <location>
        <begin position="185"/>
        <end position="204"/>
    </location>
</feature>
<dbReference type="SUPFAM" id="SSF46785">
    <property type="entry name" value="Winged helix' DNA-binding domain"/>
    <property type="match status" value="1"/>
</dbReference>
<protein>
    <submittedName>
        <fullName evidence="9">Fork head domain-containing protein FD3</fullName>
    </submittedName>
</protein>
<dbReference type="Proteomes" id="UP000070412">
    <property type="component" value="Unassembled WGS sequence"/>
</dbReference>
<evidence type="ECO:0000256" key="7">
    <source>
        <dbReference type="SAM" id="MobiDB-lite"/>
    </source>
</evidence>
<keyword evidence="5 6" id="KW-0539">Nucleus</keyword>
<evidence type="ECO:0000256" key="3">
    <source>
        <dbReference type="ARBA" id="ARBA00023125"/>
    </source>
</evidence>
<dbReference type="EnsemblMetazoa" id="SSS_5001s_mrna">
    <property type="protein sequence ID" value="KAF7496264.1"/>
    <property type="gene ID" value="SSS_5001"/>
</dbReference>
<dbReference type="GO" id="GO:0030154">
    <property type="term" value="P:cell differentiation"/>
    <property type="evidence" value="ECO:0007669"/>
    <property type="project" value="TreeGrafter"/>
</dbReference>
<proteinExistence type="predicted"/>
<dbReference type="GO" id="GO:0009653">
    <property type="term" value="P:anatomical structure morphogenesis"/>
    <property type="evidence" value="ECO:0007669"/>
    <property type="project" value="TreeGrafter"/>
</dbReference>
<dbReference type="InterPro" id="IPR036390">
    <property type="entry name" value="WH_DNA-bd_sf"/>
</dbReference>
<evidence type="ECO:0000256" key="4">
    <source>
        <dbReference type="ARBA" id="ARBA00023163"/>
    </source>
</evidence>
<keyword evidence="4" id="KW-0804">Transcription</keyword>
<dbReference type="FunFam" id="1.10.10.10:FF:000016">
    <property type="entry name" value="Forkhead box protein I1"/>
    <property type="match status" value="1"/>
</dbReference>
<feature type="DNA-binding region" description="Fork-head" evidence="6">
    <location>
        <begin position="222"/>
        <end position="316"/>
    </location>
</feature>
<dbReference type="PANTHER" id="PTHR11829">
    <property type="entry name" value="FORKHEAD BOX PROTEIN"/>
    <property type="match status" value="1"/>
</dbReference>
<dbReference type="InterPro" id="IPR050211">
    <property type="entry name" value="FOX_domain-containing"/>
</dbReference>
<dbReference type="PRINTS" id="PR00053">
    <property type="entry name" value="FORKHEAD"/>
</dbReference>
<evidence type="ECO:0000313" key="9">
    <source>
        <dbReference type="EMBL" id="KAF7496264.1"/>
    </source>
</evidence>
<evidence type="ECO:0000256" key="5">
    <source>
        <dbReference type="ARBA" id="ARBA00023242"/>
    </source>
</evidence>
<feature type="domain" description="Fork-head" evidence="8">
    <location>
        <begin position="222"/>
        <end position="316"/>
    </location>
</feature>
<dbReference type="GO" id="GO:0005634">
    <property type="term" value="C:nucleus"/>
    <property type="evidence" value="ECO:0007669"/>
    <property type="project" value="UniProtKB-SubCell"/>
</dbReference>
<evidence type="ECO:0000256" key="1">
    <source>
        <dbReference type="ARBA" id="ARBA00004123"/>
    </source>
</evidence>
<evidence type="ECO:0000259" key="8">
    <source>
        <dbReference type="PROSITE" id="PS50039"/>
    </source>
</evidence>
<dbReference type="AlphaFoldDB" id="A0A834RFW7"/>
<sequence length="577" mass="66417">MYALFHREEFFDAITRNLNKMNKDCETNNNYLDKSESNHSSQSETIESTRYDSYSYCFSSKFSAIQQNENGSKTDSLPLNSLLGDQRNWEANELKSENSFVLDSIMNKSNERFDVENRDHNKSHHNNDEFRIKESIKRKNIDFVAKKSKNLNDFRFQSSNDSHSELEVDSDVEIDALDVDDNVSEAMSDNPMPNANDTAKSFANKSDRKASDCKSDKSRSMKPPFSYIALITMAILQSPHKKLTLNGICEFIRNRFPFYREKYPMWQNSIRHNLSLNDCFVKIPREPGNPGKGNYWTLDPGSEDMFENGSFLRRRKRYKRQRFNFMQTNFCPIAAAIVSNPYRRQILNEATASFSGGHRTNALCLEERHLCLDQYRKFMNENSSSFHPTFLFNSIHNDHSIRSYEMRLPTASCSASSSPSSSSSINFNPNFTDYRSRNEISKCITTSICDWQSTQTKTLSALPTSSSTIEACLLENNQINDIKSTDCFEKNKSDMPKIKFSIDELIRTKDLRDEMKQSSAHLPFDSERGRFITRNDEIDATVRGLGKVSACELLTGMAQNHQSRSMMSESNKLSMFL</sequence>
<dbReference type="CDD" id="cd20048">
    <property type="entry name" value="FH_FOXD4-like"/>
    <property type="match status" value="1"/>
</dbReference>
<accession>A0A834RFW7</accession>
<evidence type="ECO:0000313" key="11">
    <source>
        <dbReference type="Proteomes" id="UP000070412"/>
    </source>
</evidence>
<dbReference type="Gene3D" id="1.10.10.10">
    <property type="entry name" value="Winged helix-like DNA-binding domain superfamily/Winged helix DNA-binding domain"/>
    <property type="match status" value="1"/>
</dbReference>
<dbReference type="GO" id="GO:0000978">
    <property type="term" value="F:RNA polymerase II cis-regulatory region sequence-specific DNA binding"/>
    <property type="evidence" value="ECO:0007669"/>
    <property type="project" value="TreeGrafter"/>
</dbReference>
<reference evidence="9" key="2">
    <citation type="submission" date="2020-01" db="EMBL/GenBank/DDBJ databases">
        <authorList>
            <person name="Korhonen P.K.K."/>
            <person name="Guangxu M.G."/>
            <person name="Wang T.W."/>
            <person name="Stroehlein A.J.S."/>
            <person name="Young N.D."/>
            <person name="Ang C.-S.A."/>
            <person name="Fernando D.W.F."/>
            <person name="Lu H.L."/>
            <person name="Taylor S.T."/>
            <person name="Ehtesham M.E.M."/>
            <person name="Najaraj S.H.N."/>
            <person name="Harsha G.H.G."/>
            <person name="Madugundu A.M."/>
            <person name="Renuse S.R."/>
            <person name="Holt D.H."/>
            <person name="Pandey A.P."/>
            <person name="Papenfuss A.P."/>
            <person name="Gasser R.B.G."/>
            <person name="Fischer K.F."/>
        </authorList>
    </citation>
    <scope>NUCLEOTIDE SEQUENCE</scope>
    <source>
        <strain evidence="9">SSS_KF_BRIS2020</strain>
    </source>
</reference>